<name>A0ABD2NRQ3_9CUCU</name>
<keyword evidence="3" id="KW-1185">Reference proteome</keyword>
<evidence type="ECO:0000256" key="1">
    <source>
        <dbReference type="SAM" id="MobiDB-lite"/>
    </source>
</evidence>
<dbReference type="EMBL" id="JABFTP020000144">
    <property type="protein sequence ID" value="KAL3281340.1"/>
    <property type="molecule type" value="Genomic_DNA"/>
</dbReference>
<gene>
    <name evidence="2" type="ORF">HHI36_004547</name>
</gene>
<feature type="region of interest" description="Disordered" evidence="1">
    <location>
        <begin position="47"/>
        <end position="101"/>
    </location>
</feature>
<dbReference type="AlphaFoldDB" id="A0ABD2NRQ3"/>
<feature type="compositionally biased region" description="Basic and acidic residues" evidence="1">
    <location>
        <begin position="91"/>
        <end position="101"/>
    </location>
</feature>
<protein>
    <submittedName>
        <fullName evidence="2">Uncharacterized protein</fullName>
    </submittedName>
</protein>
<evidence type="ECO:0000313" key="2">
    <source>
        <dbReference type="EMBL" id="KAL3281340.1"/>
    </source>
</evidence>
<comment type="caution">
    <text evidence="2">The sequence shown here is derived from an EMBL/GenBank/DDBJ whole genome shotgun (WGS) entry which is preliminary data.</text>
</comment>
<reference evidence="2 3" key="1">
    <citation type="journal article" date="2021" name="BMC Biol.">
        <title>Horizontally acquired antibacterial genes associated with adaptive radiation of ladybird beetles.</title>
        <authorList>
            <person name="Li H.S."/>
            <person name="Tang X.F."/>
            <person name="Huang Y.H."/>
            <person name="Xu Z.Y."/>
            <person name="Chen M.L."/>
            <person name="Du X.Y."/>
            <person name="Qiu B.Y."/>
            <person name="Chen P.T."/>
            <person name="Zhang W."/>
            <person name="Slipinski A."/>
            <person name="Escalona H.E."/>
            <person name="Waterhouse R.M."/>
            <person name="Zwick A."/>
            <person name="Pang H."/>
        </authorList>
    </citation>
    <scope>NUCLEOTIDE SEQUENCE [LARGE SCALE GENOMIC DNA]</scope>
    <source>
        <strain evidence="2">SYSU2018</strain>
    </source>
</reference>
<proteinExistence type="predicted"/>
<sequence length="101" mass="11226">MSSTDAGTVNIMRGYDITGESSLCVWCIVQRHVTASGGCPIFREELQQSRNAKAGRSKESRDSAVSEPRQPTKDKQRTKCKSRATYEEAQTEEHARESSSD</sequence>
<accession>A0ABD2NRQ3</accession>
<evidence type="ECO:0000313" key="3">
    <source>
        <dbReference type="Proteomes" id="UP001516400"/>
    </source>
</evidence>
<feature type="compositionally biased region" description="Basic and acidic residues" evidence="1">
    <location>
        <begin position="56"/>
        <end position="77"/>
    </location>
</feature>
<organism evidence="2 3">
    <name type="scientific">Cryptolaemus montrouzieri</name>
    <dbReference type="NCBI Taxonomy" id="559131"/>
    <lineage>
        <taxon>Eukaryota</taxon>
        <taxon>Metazoa</taxon>
        <taxon>Ecdysozoa</taxon>
        <taxon>Arthropoda</taxon>
        <taxon>Hexapoda</taxon>
        <taxon>Insecta</taxon>
        <taxon>Pterygota</taxon>
        <taxon>Neoptera</taxon>
        <taxon>Endopterygota</taxon>
        <taxon>Coleoptera</taxon>
        <taxon>Polyphaga</taxon>
        <taxon>Cucujiformia</taxon>
        <taxon>Coccinelloidea</taxon>
        <taxon>Coccinellidae</taxon>
        <taxon>Scymninae</taxon>
        <taxon>Scymnini</taxon>
        <taxon>Cryptolaemus</taxon>
    </lineage>
</organism>
<dbReference type="Proteomes" id="UP001516400">
    <property type="component" value="Unassembled WGS sequence"/>
</dbReference>